<dbReference type="RefSeq" id="XP_001230179.1">
    <property type="nucleotide sequence ID" value="XM_001230178.1"/>
</dbReference>
<dbReference type="GO" id="GO:0006883">
    <property type="term" value="P:intracellular sodium ion homeostasis"/>
    <property type="evidence" value="ECO:0007669"/>
    <property type="project" value="TreeGrafter"/>
</dbReference>
<feature type="transmembrane region" description="Helical" evidence="10">
    <location>
        <begin position="148"/>
        <end position="168"/>
    </location>
</feature>
<dbReference type="Proteomes" id="UP000001056">
    <property type="component" value="Unassembled WGS sequence"/>
</dbReference>
<dbReference type="InterPro" id="IPR023214">
    <property type="entry name" value="HAD_sf"/>
</dbReference>
<dbReference type="AlphaFoldDB" id="Q2H7Z1"/>
<dbReference type="SUPFAM" id="SSF81653">
    <property type="entry name" value="Calcium ATPase, transduction domain A"/>
    <property type="match status" value="1"/>
</dbReference>
<dbReference type="SFLD" id="SFLDG00002">
    <property type="entry name" value="C1.7:_P-type_atpase_like"/>
    <property type="match status" value="1"/>
</dbReference>
<evidence type="ECO:0000256" key="4">
    <source>
        <dbReference type="ARBA" id="ARBA00022741"/>
    </source>
</evidence>
<dbReference type="InterPro" id="IPR044492">
    <property type="entry name" value="P_typ_ATPase_HD_dom"/>
</dbReference>
<dbReference type="SUPFAM" id="SSF56784">
    <property type="entry name" value="HAD-like"/>
    <property type="match status" value="1"/>
</dbReference>
<dbReference type="PANTHER" id="PTHR43294">
    <property type="entry name" value="SODIUM/POTASSIUM-TRANSPORTING ATPASE SUBUNIT ALPHA"/>
    <property type="match status" value="1"/>
</dbReference>
<organism evidence="12 13">
    <name type="scientific">Chaetomium globosum (strain ATCC 6205 / CBS 148.51 / DSM 1962 / NBRC 6347 / NRRL 1970)</name>
    <name type="common">Soil fungus</name>
    <dbReference type="NCBI Taxonomy" id="306901"/>
    <lineage>
        <taxon>Eukaryota</taxon>
        <taxon>Fungi</taxon>
        <taxon>Dikarya</taxon>
        <taxon>Ascomycota</taxon>
        <taxon>Pezizomycotina</taxon>
        <taxon>Sordariomycetes</taxon>
        <taxon>Sordariomycetidae</taxon>
        <taxon>Sordariales</taxon>
        <taxon>Chaetomiaceae</taxon>
        <taxon>Chaetomium</taxon>
    </lineage>
</organism>
<dbReference type="InterPro" id="IPR023298">
    <property type="entry name" value="ATPase_P-typ_TM_dom_sf"/>
</dbReference>
<evidence type="ECO:0000256" key="3">
    <source>
        <dbReference type="ARBA" id="ARBA00022692"/>
    </source>
</evidence>
<evidence type="ECO:0000256" key="10">
    <source>
        <dbReference type="SAM" id="Phobius"/>
    </source>
</evidence>
<dbReference type="InterPro" id="IPR059000">
    <property type="entry name" value="ATPase_P-type_domA"/>
</dbReference>
<dbReference type="SUPFAM" id="SSF81660">
    <property type="entry name" value="Metal cation-transporting ATPase, ATP-binding domain N"/>
    <property type="match status" value="1"/>
</dbReference>
<protein>
    <recommendedName>
        <fullName evidence="11">Cation-transporting P-type ATPase N-terminal domain-containing protein</fullName>
    </recommendedName>
</protein>
<dbReference type="InterPro" id="IPR008250">
    <property type="entry name" value="ATPase_P-typ_transduc_dom_A_sf"/>
</dbReference>
<dbReference type="InterPro" id="IPR004014">
    <property type="entry name" value="ATPase_P-typ_cation-transptr_N"/>
</dbReference>
<dbReference type="eggNOG" id="KOG0203">
    <property type="taxonomic scope" value="Eukaryota"/>
</dbReference>
<keyword evidence="2" id="KW-1003">Cell membrane</keyword>
<dbReference type="Gene3D" id="1.20.1110.10">
    <property type="entry name" value="Calcium-transporting ATPase, transmembrane domain"/>
    <property type="match status" value="2"/>
</dbReference>
<dbReference type="FunFam" id="3.40.1110.10:FF:000114">
    <property type="entry name" value="H /K ATPase alpha subunit, putative"/>
    <property type="match status" value="1"/>
</dbReference>
<keyword evidence="7 10" id="KW-1133">Transmembrane helix</keyword>
<dbReference type="GO" id="GO:0016887">
    <property type="term" value="F:ATP hydrolysis activity"/>
    <property type="evidence" value="ECO:0007669"/>
    <property type="project" value="InterPro"/>
</dbReference>
<feature type="transmembrane region" description="Helical" evidence="10">
    <location>
        <begin position="821"/>
        <end position="841"/>
    </location>
</feature>
<keyword evidence="3 10" id="KW-0812">Transmembrane</keyword>
<dbReference type="NCBIfam" id="TIGR01494">
    <property type="entry name" value="ATPase_P-type"/>
    <property type="match status" value="2"/>
</dbReference>
<dbReference type="SFLD" id="SFLDS00003">
    <property type="entry name" value="Haloacid_Dehalogenase"/>
    <property type="match status" value="1"/>
</dbReference>
<dbReference type="GO" id="GO:1902600">
    <property type="term" value="P:proton transmembrane transport"/>
    <property type="evidence" value="ECO:0007669"/>
    <property type="project" value="TreeGrafter"/>
</dbReference>
<dbReference type="Gene3D" id="3.40.1110.10">
    <property type="entry name" value="Calcium-transporting ATPase, cytoplasmic domain N"/>
    <property type="match status" value="1"/>
</dbReference>
<dbReference type="VEuPathDB" id="FungiDB:CHGG_03663"/>
<evidence type="ECO:0000256" key="6">
    <source>
        <dbReference type="ARBA" id="ARBA00022967"/>
    </source>
</evidence>
<dbReference type="PRINTS" id="PR00121">
    <property type="entry name" value="NAKATPASE"/>
</dbReference>
<dbReference type="GO" id="GO:0005391">
    <property type="term" value="F:P-type sodium:potassium-exchanging transporter activity"/>
    <property type="evidence" value="ECO:0007669"/>
    <property type="project" value="TreeGrafter"/>
</dbReference>
<feature type="region of interest" description="Disordered" evidence="9">
    <location>
        <begin position="22"/>
        <end position="52"/>
    </location>
</feature>
<accession>Q2H7Z1</accession>
<dbReference type="InterPro" id="IPR050510">
    <property type="entry name" value="Cation_transp_ATPase_P-type"/>
</dbReference>
<dbReference type="Pfam" id="PF00122">
    <property type="entry name" value="E1-E2_ATPase"/>
    <property type="match status" value="1"/>
</dbReference>
<keyword evidence="5" id="KW-0067">ATP-binding</keyword>
<dbReference type="InParanoid" id="Q2H7Z1"/>
<evidence type="ECO:0000256" key="5">
    <source>
        <dbReference type="ARBA" id="ARBA00022840"/>
    </source>
</evidence>
<reference evidence="13" key="1">
    <citation type="journal article" date="2015" name="Genome Announc.">
        <title>Draft genome sequence of the cellulolytic fungus Chaetomium globosum.</title>
        <authorList>
            <person name="Cuomo C.A."/>
            <person name="Untereiner W.A."/>
            <person name="Ma L.-J."/>
            <person name="Grabherr M."/>
            <person name="Birren B.W."/>
        </authorList>
    </citation>
    <scope>NUCLEOTIDE SEQUENCE [LARGE SCALE GENOMIC DNA]</scope>
    <source>
        <strain evidence="13">ATCC 6205 / CBS 148.51 / DSM 1962 / NBRC 6347 / NRRL 1970</strain>
    </source>
</reference>
<evidence type="ECO:0000313" key="13">
    <source>
        <dbReference type="Proteomes" id="UP000001056"/>
    </source>
</evidence>
<feature type="transmembrane region" description="Helical" evidence="10">
    <location>
        <begin position="180"/>
        <end position="199"/>
    </location>
</feature>
<dbReference type="Gene3D" id="3.40.50.1000">
    <property type="entry name" value="HAD superfamily/HAD-like"/>
    <property type="match status" value="2"/>
</dbReference>
<dbReference type="PRINTS" id="PR00119">
    <property type="entry name" value="CATATPASE"/>
</dbReference>
<dbReference type="GO" id="GO:0036376">
    <property type="term" value="P:sodium ion export across plasma membrane"/>
    <property type="evidence" value="ECO:0007669"/>
    <property type="project" value="TreeGrafter"/>
</dbReference>
<evidence type="ECO:0000259" key="11">
    <source>
        <dbReference type="SMART" id="SM00831"/>
    </source>
</evidence>
<dbReference type="GeneID" id="4388434"/>
<dbReference type="STRING" id="306901.Q2H7Z1"/>
<dbReference type="PROSITE" id="PS00154">
    <property type="entry name" value="ATPASE_E1_E2"/>
    <property type="match status" value="1"/>
</dbReference>
<proteinExistence type="predicted"/>
<dbReference type="FunFam" id="3.40.50.1000:FF:000001">
    <property type="entry name" value="Phospholipid-transporting ATPase IC"/>
    <property type="match status" value="1"/>
</dbReference>
<evidence type="ECO:0000313" key="12">
    <source>
        <dbReference type="EMBL" id="EAQ91728.1"/>
    </source>
</evidence>
<dbReference type="GO" id="GO:0005886">
    <property type="term" value="C:plasma membrane"/>
    <property type="evidence" value="ECO:0007669"/>
    <property type="project" value="UniProtKB-SubCell"/>
</dbReference>
<dbReference type="InterPro" id="IPR001757">
    <property type="entry name" value="P_typ_ATPase"/>
</dbReference>
<dbReference type="SFLD" id="SFLDF00027">
    <property type="entry name" value="p-type_atpase"/>
    <property type="match status" value="1"/>
</dbReference>
<dbReference type="EMBL" id="CH408030">
    <property type="protein sequence ID" value="EAQ91728.1"/>
    <property type="molecule type" value="Genomic_DNA"/>
</dbReference>
<evidence type="ECO:0000256" key="1">
    <source>
        <dbReference type="ARBA" id="ARBA00004651"/>
    </source>
</evidence>
<feature type="transmembrane region" description="Helical" evidence="10">
    <location>
        <begin position="913"/>
        <end position="932"/>
    </location>
</feature>
<dbReference type="GO" id="GO:1990573">
    <property type="term" value="P:potassium ion import across plasma membrane"/>
    <property type="evidence" value="ECO:0007669"/>
    <property type="project" value="TreeGrafter"/>
</dbReference>
<dbReference type="OMA" id="QQPPIFN"/>
<dbReference type="Gene3D" id="2.70.150.10">
    <property type="entry name" value="Calcium-transporting ATPase, cytoplasmic transduction domain A"/>
    <property type="match status" value="1"/>
</dbReference>
<dbReference type="GO" id="GO:0005524">
    <property type="term" value="F:ATP binding"/>
    <property type="evidence" value="ECO:0007669"/>
    <property type="project" value="UniProtKB-KW"/>
</dbReference>
<dbReference type="SUPFAM" id="SSF81665">
    <property type="entry name" value="Calcium ATPase, transmembrane domain M"/>
    <property type="match status" value="1"/>
</dbReference>
<dbReference type="HOGENOM" id="CLU_002360_4_1_1"/>
<feature type="transmembrane region" description="Helical" evidence="10">
    <location>
        <begin position="944"/>
        <end position="962"/>
    </location>
</feature>
<feature type="transmembrane region" description="Helical" evidence="10">
    <location>
        <begin position="875"/>
        <end position="892"/>
    </location>
</feature>
<keyword evidence="4" id="KW-0547">Nucleotide-binding</keyword>
<evidence type="ECO:0000256" key="8">
    <source>
        <dbReference type="ARBA" id="ARBA00023136"/>
    </source>
</evidence>
<sequence>MDEKSPIPSNPPAVRWRMEDLEGHPAQSTARSGLKRARSRGSMSIHSVHSNSRADPGAGLAIQYRTVSIDIDDYNRKAELQKKVQKGTTTDLADLEWHTITSDEATRRLSTSLNHGLSEDQIKRRTAEFGKNTPPPPETHRLREWFGYFFKGFGAILLVGGILVFIAWQPLGNPPAPANLALAIVLVVVFLIQAAFNMWQDWSSARVMASIKDMIPGECLAVRDGLPVSIMAADIVPGDVLLIKAGNKIPADVRFTEVSSDASFDRSILTGESVPLAATVDCTDKNYLETKNIGLQGTHCTSGTCKGLVVATGGRTVFGRITRLANGPKTGLTPIEREVLNFVWIICSIMFTMIVVVVVTWAAWLRTDHPDWISVPNLIISCVSIAVAFIPEGLPVATTASLTIAANMMKKHKILCKSLKTVETLGAVSVICSDKTGTLTENKMIVTDYAVGLETVEEDRARAANQSHQTSSALDQLWSLAGLCNAGEFDAATQHLPIAARKVHGDATDQAILRFAESIGPVSELKRCWATRFNLAFNSKNKFMIRVLGSTNSEGLGVAMPRGTAAIFEPSDLLLTIKGAPEILLERCSNYTNSAGAAVRLNAAARETIDRIKNDWSAQGRRVLLLAHKAISKSSLRSSPSSPSFEGEMLTQAKNGLTLVGLVAIIDPPRPEIPEVIKTLRGARIRIFMVTGDFALTAQAIARELADYGEVVFARTTPEQKLRIVRELQARGHVVGMTGDGVNDAPALRAADIGIAIGGGSDIAIEAADMVLLESFSERCGGDCLAATALAYEAPEADVLMRPPRKIGVDRLVDWRFILQTYGFVGVLETVASFAMSYWYLERSGIPFSKIWFAFGNPEGVDAAYYLQKLNEASSIYFVTLVVIQWFNLLAVRTRRLSIFQHPPLFNKATQNYYLFPAMLFALAMAFFWLYIPEFQKVLGTAEVPVEHWFLPMALGVGILLLDEARKFCVRKWPKGFFARIAW</sequence>
<evidence type="ECO:0000256" key="9">
    <source>
        <dbReference type="SAM" id="MobiDB-lite"/>
    </source>
</evidence>
<dbReference type="InterPro" id="IPR006068">
    <property type="entry name" value="ATPase_P-typ_cation-transptr_C"/>
</dbReference>
<keyword evidence="8 10" id="KW-0472">Membrane</keyword>
<comment type="subcellular location">
    <subcellularLocation>
        <location evidence="1">Cell membrane</location>
        <topology evidence="1">Multi-pass membrane protein</topology>
    </subcellularLocation>
</comment>
<dbReference type="InterPro" id="IPR036412">
    <property type="entry name" value="HAD-like_sf"/>
</dbReference>
<feature type="compositionally biased region" description="Polar residues" evidence="9">
    <location>
        <begin position="41"/>
        <end position="52"/>
    </location>
</feature>
<dbReference type="Pfam" id="PF00689">
    <property type="entry name" value="Cation_ATPase_C"/>
    <property type="match status" value="1"/>
</dbReference>
<feature type="transmembrane region" description="Helical" evidence="10">
    <location>
        <begin position="339"/>
        <end position="366"/>
    </location>
</feature>
<dbReference type="GO" id="GO:0030007">
    <property type="term" value="P:intracellular potassium ion homeostasis"/>
    <property type="evidence" value="ECO:0007669"/>
    <property type="project" value="TreeGrafter"/>
</dbReference>
<evidence type="ECO:0000256" key="7">
    <source>
        <dbReference type="ARBA" id="ARBA00022989"/>
    </source>
</evidence>
<feature type="transmembrane region" description="Helical" evidence="10">
    <location>
        <begin position="378"/>
        <end position="405"/>
    </location>
</feature>
<name>Q2H7Z1_CHAGB</name>
<keyword evidence="13" id="KW-1185">Reference proteome</keyword>
<evidence type="ECO:0000256" key="2">
    <source>
        <dbReference type="ARBA" id="ARBA00022475"/>
    </source>
</evidence>
<dbReference type="Pfam" id="PF13246">
    <property type="entry name" value="Cation_ATPase"/>
    <property type="match status" value="1"/>
</dbReference>
<dbReference type="PANTHER" id="PTHR43294:SF21">
    <property type="entry name" value="CATION TRANSPORTING ATPASE"/>
    <property type="match status" value="1"/>
</dbReference>
<dbReference type="OrthoDB" id="158672at2759"/>
<dbReference type="InterPro" id="IPR023299">
    <property type="entry name" value="ATPase_P-typ_cyto_dom_N"/>
</dbReference>
<gene>
    <name evidence="12" type="ORF">CHGG_03663</name>
</gene>
<keyword evidence="6" id="KW-1278">Translocase</keyword>
<dbReference type="Pfam" id="PF00690">
    <property type="entry name" value="Cation_ATPase_N"/>
    <property type="match status" value="1"/>
</dbReference>
<dbReference type="SMART" id="SM00831">
    <property type="entry name" value="Cation_ATPase_N"/>
    <property type="match status" value="1"/>
</dbReference>
<feature type="domain" description="Cation-transporting P-type ATPase N-terminal" evidence="11">
    <location>
        <begin position="96"/>
        <end position="169"/>
    </location>
</feature>
<dbReference type="InterPro" id="IPR018303">
    <property type="entry name" value="ATPase_P-typ_P_site"/>
</dbReference>